<dbReference type="AlphaFoldDB" id="A0A7U3UXG6"/>
<name>A0A7U3UXG6_9ACTN</name>
<reference evidence="3 4" key="4">
    <citation type="journal article" date="2020" name="Sci. Rep.">
        <title>beta-carboline chemical signals induce reveromycin production through a LuxR family regulator in Streptomyces sp. SN-593.</title>
        <authorList>
            <person name="Panthee S."/>
            <person name="Kito N."/>
            <person name="Hayashi T."/>
            <person name="Shimizu T."/>
            <person name="Ishikawa J."/>
            <person name="Hamamoto H."/>
            <person name="Osada H."/>
            <person name="Takahashi S."/>
        </authorList>
    </citation>
    <scope>NUCLEOTIDE SEQUENCE [LARGE SCALE GENOMIC DNA]</scope>
    <source>
        <strain evidence="3 4">SN-593</strain>
    </source>
</reference>
<accession>A0A7U3UXG6</accession>
<dbReference type="Proteomes" id="UP000595703">
    <property type="component" value="Chromosome"/>
</dbReference>
<gene>
    <name evidence="3" type="ORF">RVR_10569</name>
    <name evidence="2" type="ORF">RVR_7700</name>
</gene>
<proteinExistence type="predicted"/>
<evidence type="ECO:0008006" key="5">
    <source>
        <dbReference type="Google" id="ProtNLM"/>
    </source>
</evidence>
<evidence type="ECO:0000313" key="4">
    <source>
        <dbReference type="Proteomes" id="UP000595703"/>
    </source>
</evidence>
<organism evidence="3 4">
    <name type="scientific">Actinacidiphila reveromycinica</name>
    <dbReference type="NCBI Taxonomy" id="659352"/>
    <lineage>
        <taxon>Bacteria</taxon>
        <taxon>Bacillati</taxon>
        <taxon>Actinomycetota</taxon>
        <taxon>Actinomycetes</taxon>
        <taxon>Kitasatosporales</taxon>
        <taxon>Streptomycetaceae</taxon>
        <taxon>Actinacidiphila</taxon>
    </lineage>
</organism>
<dbReference type="KEGG" id="arev:RVR_10569"/>
<reference evidence="3 4" key="1">
    <citation type="journal article" date="2010" name="J. Bacteriol.">
        <title>Biochemical characterization of a novel indole prenyltransferase from Streptomyces sp. SN-593.</title>
        <authorList>
            <person name="Takahashi S."/>
            <person name="Takagi H."/>
            <person name="Toyoda A."/>
            <person name="Uramoto M."/>
            <person name="Nogawa T."/>
            <person name="Ueki M."/>
            <person name="Sakaki Y."/>
            <person name="Osada H."/>
        </authorList>
    </citation>
    <scope>NUCLEOTIDE SEQUENCE [LARGE SCALE GENOMIC DNA]</scope>
    <source>
        <strain evidence="3 4">SN-593</strain>
    </source>
</reference>
<evidence type="ECO:0000313" key="2">
    <source>
        <dbReference type="EMBL" id="BBB00570.1"/>
    </source>
</evidence>
<evidence type="ECO:0000313" key="3">
    <source>
        <dbReference type="EMBL" id="BBB00623.1"/>
    </source>
</evidence>
<keyword evidence="4" id="KW-1185">Reference proteome</keyword>
<dbReference type="KEGG" id="arev:RVR_7700"/>
<reference evidence="3 4" key="3">
    <citation type="journal article" date="2011" name="Nat. Chem. Biol.">
        <title>Reveromycin A biosynthesis uses RevG and RevJ for stereospecific spiroacetal formation.</title>
        <authorList>
            <person name="Takahashi S."/>
            <person name="Toyoda A."/>
            <person name="Sekiyama Y."/>
            <person name="Takagi H."/>
            <person name="Nogawa T."/>
            <person name="Uramoto M."/>
            <person name="Suzuki R."/>
            <person name="Koshino H."/>
            <person name="Kumano T."/>
            <person name="Panthee S."/>
            <person name="Dairi T."/>
            <person name="Ishikawa J."/>
            <person name="Ikeda H."/>
            <person name="Sakaki Y."/>
            <person name="Osada H."/>
        </authorList>
    </citation>
    <scope>NUCLEOTIDE SEQUENCE [LARGE SCALE GENOMIC DNA]</scope>
    <source>
        <strain evidence="3 4">SN-593</strain>
    </source>
</reference>
<dbReference type="EMBL" id="AP018365">
    <property type="protein sequence ID" value="BBB00570.1"/>
    <property type="molecule type" value="Genomic_DNA"/>
</dbReference>
<evidence type="ECO:0000256" key="1">
    <source>
        <dbReference type="SAM" id="MobiDB-lite"/>
    </source>
</evidence>
<feature type="region of interest" description="Disordered" evidence="1">
    <location>
        <begin position="45"/>
        <end position="88"/>
    </location>
</feature>
<sequence>MRVTGVKEVRGSLAAITKEIDLATLKALKATQALAKSSIKAGLRGRPRWDHRGASGRTGDTVSLNLSPHHVSKSGGPGRLTGTLSRGVGGVRRPKPLPGGGFQGGVGVGAGVRNLYKKRLEGQYPYFKPGLRKAEPKMAAVWNTAWAKATR</sequence>
<protein>
    <recommendedName>
        <fullName evidence="5">HK97 gp10 family phage protein</fullName>
    </recommendedName>
</protein>
<dbReference type="EMBL" id="AP018365">
    <property type="protein sequence ID" value="BBB00623.1"/>
    <property type="molecule type" value="Genomic_DNA"/>
</dbReference>
<reference evidence="3 4" key="2">
    <citation type="journal article" date="2011" name="J. Antibiot.">
        <title>Furaquinocins I and J: novel polyketide isoprenoid hybrid compounds from Streptomyces reveromyceticus SN-593.</title>
        <authorList>
            <person name="Panthee S."/>
            <person name="Takahashi S."/>
            <person name="Takagi H."/>
            <person name="Nogawa T."/>
            <person name="Oowada E."/>
            <person name="Uramoto M."/>
            <person name="Osada H."/>
        </authorList>
    </citation>
    <scope>NUCLEOTIDE SEQUENCE [LARGE SCALE GENOMIC DNA]</scope>
    <source>
        <strain evidence="3 4">SN-593</strain>
    </source>
</reference>